<evidence type="ECO:0000256" key="1">
    <source>
        <dbReference type="SAM" id="Phobius"/>
    </source>
</evidence>
<gene>
    <name evidence="2" type="ORF">HY544_01125</name>
</gene>
<sequence length="274" mass="28663">MAINRFAALFLVLAFSATAHAYIQVSIESGQGVQGPLYPFEVRDYSLLIDNNSGVPRSNVEVAMRAGDGVAFVLGGRQTAERYFTLLSMRPYWADVKRFSVKALPGFSGDGMLTADVNDGEGVESYIFYFPVDSNGLDVIAGVEGAPVPSGERTLSVSLANSTAREMTGIVAKVLPSNGYAGVGELMVSSLAPGESVSGKSLGFSFGAEKPRGPVEVAVFFDDSRGAHRLEYGVGFPGVQGSGRGEGNAAGVFAAISIAVVLALAFMHFNGKKA</sequence>
<dbReference type="Proteomes" id="UP000732298">
    <property type="component" value="Unassembled WGS sequence"/>
</dbReference>
<accession>A0A8T3YHT0</accession>
<comment type="caution">
    <text evidence="2">The sequence shown here is derived from an EMBL/GenBank/DDBJ whole genome shotgun (WGS) entry which is preliminary data.</text>
</comment>
<evidence type="ECO:0000313" key="3">
    <source>
        <dbReference type="Proteomes" id="UP000732298"/>
    </source>
</evidence>
<dbReference type="AlphaFoldDB" id="A0A8T3YHT0"/>
<organism evidence="2 3">
    <name type="scientific">Candidatus Iainarchaeum sp</name>
    <dbReference type="NCBI Taxonomy" id="3101447"/>
    <lineage>
        <taxon>Archaea</taxon>
        <taxon>Candidatus Iainarchaeota</taxon>
        <taxon>Candidatus Iainarchaeia</taxon>
        <taxon>Candidatus Iainarchaeales</taxon>
        <taxon>Candidatus Iainarchaeaceae</taxon>
        <taxon>Candidatus Iainarchaeum</taxon>
    </lineage>
</organism>
<keyword evidence="1" id="KW-0472">Membrane</keyword>
<evidence type="ECO:0000313" key="2">
    <source>
        <dbReference type="EMBL" id="MBI4210094.1"/>
    </source>
</evidence>
<keyword evidence="1" id="KW-1133">Transmembrane helix</keyword>
<reference evidence="2" key="1">
    <citation type="submission" date="2020-07" db="EMBL/GenBank/DDBJ databases">
        <title>Huge and variable diversity of episymbiotic CPR bacteria and DPANN archaea in groundwater ecosystems.</title>
        <authorList>
            <person name="He C.Y."/>
            <person name="Keren R."/>
            <person name="Whittaker M."/>
            <person name="Farag I.F."/>
            <person name="Doudna J."/>
            <person name="Cate J.H.D."/>
            <person name="Banfield J.F."/>
        </authorList>
    </citation>
    <scope>NUCLEOTIDE SEQUENCE</scope>
    <source>
        <strain evidence="2">NC_groundwater_1296_Ag_S-0.2um_52_80</strain>
    </source>
</reference>
<proteinExistence type="predicted"/>
<feature type="transmembrane region" description="Helical" evidence="1">
    <location>
        <begin position="249"/>
        <end position="269"/>
    </location>
</feature>
<keyword evidence="1" id="KW-0812">Transmembrane</keyword>
<dbReference type="EMBL" id="JACQPB010000015">
    <property type="protein sequence ID" value="MBI4210094.1"/>
    <property type="molecule type" value="Genomic_DNA"/>
</dbReference>
<name>A0A8T3YHT0_9ARCH</name>
<protein>
    <submittedName>
        <fullName evidence="2">Uncharacterized protein</fullName>
    </submittedName>
</protein>